<keyword evidence="1" id="KW-1133">Transmembrane helix</keyword>
<evidence type="ECO:0000256" key="1">
    <source>
        <dbReference type="SAM" id="Phobius"/>
    </source>
</evidence>
<evidence type="ECO:0000313" key="2">
    <source>
        <dbReference type="EMBL" id="KKQ18028.1"/>
    </source>
</evidence>
<dbReference type="Proteomes" id="UP000034508">
    <property type="component" value="Unassembled WGS sequence"/>
</dbReference>
<accession>A0A0G0FFY8</accession>
<sequence>MTKNNSRKIVLIIIFVVLGVFIIGGIIAIYKFYKLKTQIKTPIPAESLLIGDSYVTESWLPYQNSRYGFSLKYPQTFSKQESQNGDGITLTLNSPAITIRAYASNNALAQNLDEYLNFSRDNLFQETEGAEEVAANDMILGGVSAQERRWQYINSVDGSKTIMDQVTTLKGDIFYTVQMVIGASAYSEYVPMFDEILKSYKF</sequence>
<feature type="transmembrane region" description="Helical" evidence="1">
    <location>
        <begin position="9"/>
        <end position="33"/>
    </location>
</feature>
<keyword evidence="1" id="KW-0812">Transmembrane</keyword>
<keyword evidence="1" id="KW-0472">Membrane</keyword>
<dbReference type="AlphaFoldDB" id="A0A0G0FFY8"/>
<dbReference type="Gene3D" id="3.40.1000.10">
    <property type="entry name" value="Mog1/PsbP, alpha/beta/alpha sandwich"/>
    <property type="match status" value="1"/>
</dbReference>
<comment type="caution">
    <text evidence="2">The sequence shown here is derived from an EMBL/GenBank/DDBJ whole genome shotgun (WGS) entry which is preliminary data.</text>
</comment>
<name>A0A0G0FFY8_9BACT</name>
<reference evidence="2 3" key="1">
    <citation type="journal article" date="2015" name="Nature">
        <title>rRNA introns, odd ribosomes, and small enigmatic genomes across a large radiation of phyla.</title>
        <authorList>
            <person name="Brown C.T."/>
            <person name="Hug L.A."/>
            <person name="Thomas B.C."/>
            <person name="Sharon I."/>
            <person name="Castelle C.J."/>
            <person name="Singh A."/>
            <person name="Wilkins M.J."/>
            <person name="Williams K.H."/>
            <person name="Banfield J.F."/>
        </authorList>
    </citation>
    <scope>NUCLEOTIDE SEQUENCE [LARGE SCALE GENOMIC DNA]</scope>
</reference>
<evidence type="ECO:0008006" key="4">
    <source>
        <dbReference type="Google" id="ProtNLM"/>
    </source>
</evidence>
<proteinExistence type="predicted"/>
<dbReference type="EMBL" id="LBSM01000011">
    <property type="protein sequence ID" value="KKQ18028.1"/>
    <property type="molecule type" value="Genomic_DNA"/>
</dbReference>
<evidence type="ECO:0000313" key="3">
    <source>
        <dbReference type="Proteomes" id="UP000034508"/>
    </source>
</evidence>
<protein>
    <recommendedName>
        <fullName evidence="4">PsbP C-terminal domain-containing protein</fullName>
    </recommendedName>
</protein>
<organism evidence="2 3">
    <name type="scientific">Berkelbacteria bacterium GW2011_GWA1_36_9</name>
    <dbReference type="NCBI Taxonomy" id="1618331"/>
    <lineage>
        <taxon>Bacteria</taxon>
        <taxon>Candidatus Berkelbacteria</taxon>
    </lineage>
</organism>
<gene>
    <name evidence="2" type="ORF">US31_C0011G0010</name>
</gene>